<proteinExistence type="predicted"/>
<reference evidence="4" key="1">
    <citation type="submission" date="2016-10" db="EMBL/GenBank/DDBJ databases">
        <authorList>
            <person name="Varghese N."/>
            <person name="Submissions S."/>
        </authorList>
    </citation>
    <scope>NUCLEOTIDE SEQUENCE [LARGE SCALE GENOMIC DNA]</scope>
    <source>
        <strain evidence="4">CGMCC 1.7062</strain>
    </source>
</reference>
<organism evidence="3 4">
    <name type="scientific">Vibrio hangzhouensis</name>
    <dbReference type="NCBI Taxonomy" id="462991"/>
    <lineage>
        <taxon>Bacteria</taxon>
        <taxon>Pseudomonadati</taxon>
        <taxon>Pseudomonadota</taxon>
        <taxon>Gammaproteobacteria</taxon>
        <taxon>Vibrionales</taxon>
        <taxon>Vibrionaceae</taxon>
        <taxon>Vibrio</taxon>
    </lineage>
</organism>
<evidence type="ECO:0000313" key="4">
    <source>
        <dbReference type="Proteomes" id="UP000236721"/>
    </source>
</evidence>
<dbReference type="Proteomes" id="UP000236721">
    <property type="component" value="Unassembled WGS sequence"/>
</dbReference>
<name>A0A1H5TCL9_9VIBR</name>
<accession>A0A1H5TCL9</accession>
<dbReference type="Gene3D" id="3.60.15.10">
    <property type="entry name" value="Ribonuclease Z/Hydroxyacylglutathione hydrolase-like"/>
    <property type="match status" value="1"/>
</dbReference>
<feature type="signal peptide" evidence="1">
    <location>
        <begin position="1"/>
        <end position="20"/>
    </location>
</feature>
<evidence type="ECO:0000313" key="3">
    <source>
        <dbReference type="EMBL" id="SEF60585.1"/>
    </source>
</evidence>
<dbReference type="RefSeq" id="WP_103878811.1">
    <property type="nucleotide sequence ID" value="NZ_FNVG01000002.1"/>
</dbReference>
<protein>
    <submittedName>
        <fullName evidence="3">L-ascorbate metabolism protein UlaG, beta-lactamase superfamily</fullName>
    </submittedName>
</protein>
<dbReference type="PANTHER" id="PTHR15032:SF4">
    <property type="entry name" value="N-ACYL-PHOSPHATIDYLETHANOLAMINE-HYDROLYZING PHOSPHOLIPASE D"/>
    <property type="match status" value="1"/>
</dbReference>
<keyword evidence="4" id="KW-1185">Reference proteome</keyword>
<dbReference type="EMBL" id="FNVG01000002">
    <property type="protein sequence ID" value="SEF60585.1"/>
    <property type="molecule type" value="Genomic_DNA"/>
</dbReference>
<evidence type="ECO:0000259" key="2">
    <source>
        <dbReference type="Pfam" id="PF12706"/>
    </source>
</evidence>
<gene>
    <name evidence="3" type="ORF">SAMN04488244_102209</name>
</gene>
<dbReference type="AlphaFoldDB" id="A0A1H5TCL9"/>
<feature type="chain" id="PRO_5009284929" evidence="1">
    <location>
        <begin position="21"/>
        <end position="359"/>
    </location>
</feature>
<dbReference type="InterPro" id="IPR001279">
    <property type="entry name" value="Metallo-B-lactamas"/>
</dbReference>
<dbReference type="PROSITE" id="PS51257">
    <property type="entry name" value="PROKAR_LIPOPROTEIN"/>
    <property type="match status" value="1"/>
</dbReference>
<dbReference type="Pfam" id="PF12706">
    <property type="entry name" value="Lactamase_B_2"/>
    <property type="match status" value="1"/>
</dbReference>
<dbReference type="GO" id="GO:0005737">
    <property type="term" value="C:cytoplasm"/>
    <property type="evidence" value="ECO:0007669"/>
    <property type="project" value="TreeGrafter"/>
</dbReference>
<dbReference type="OrthoDB" id="9805728at2"/>
<dbReference type="PANTHER" id="PTHR15032">
    <property type="entry name" value="N-ACYL-PHOSPHATIDYLETHANOLAMINE-HYDROLYZING PHOSPHOLIPASE D"/>
    <property type="match status" value="1"/>
</dbReference>
<sequence length="359" mass="40871">MTPKSLWLLLIALHSLTGCSDNKSYTAEQGFDNGRFTNDEVATNDVGLLDAIYSIYVEGSPFSVPNEDLPVVHPALDKMEQQAAPSFVKIGHSTILLRLSGHYWLFDPVFSERASPSNFIGPKRFTPPAMQLEDIPKLKAIIISHNHFDHLDEASIKTLISRTEHFYVPLGVKSLMSKWGIKDEAITELGWWSENTLGEVSLAAVPSQHFSGRSLTDKNTTLWVSWVLFNDTHRIYFSGDSGYFSGFRQIGDQYGPFDITLMENGAYNTLWQTMHLFPKETVQAHIDLRGKYLVPIHNATFNLSTHAWFDPLEKIDAIASERNVTLITPRFGDVVTMDDIERFQERWWRDYLPKSNNQQ</sequence>
<evidence type="ECO:0000256" key="1">
    <source>
        <dbReference type="SAM" id="SignalP"/>
    </source>
</evidence>
<keyword evidence="1" id="KW-0732">Signal</keyword>
<dbReference type="InterPro" id="IPR036866">
    <property type="entry name" value="RibonucZ/Hydroxyglut_hydro"/>
</dbReference>
<feature type="domain" description="Metallo-beta-lactamase" evidence="2">
    <location>
        <begin position="105"/>
        <end position="297"/>
    </location>
</feature>
<dbReference type="SUPFAM" id="SSF56281">
    <property type="entry name" value="Metallo-hydrolase/oxidoreductase"/>
    <property type="match status" value="1"/>
</dbReference>